<sequence>MVIAKQLRRYIPSSGDFYYQDFPYYWLARVQGLYQQQMERALKRIGTDIPTWRVLFILKVHGKSTMSEIATHAVLKLSTLTRIVQRMKAEGLVETNTHAEDGRVTEVSVTEAGQKLIVQIQEATERLFARSFRQLTPLQISRLNATLAQLYDNLSEE</sequence>
<reference evidence="2 3" key="1">
    <citation type="submission" date="2023-07" db="EMBL/GenBank/DDBJ databases">
        <title>Genomic Encyclopedia of Type Strains, Phase IV (KMG-IV): sequencing the most valuable type-strain genomes for metagenomic binning, comparative biology and taxonomic classification.</title>
        <authorList>
            <person name="Goeker M."/>
        </authorList>
    </citation>
    <scope>NUCLEOTIDE SEQUENCE [LARGE SCALE GENOMIC DNA]</scope>
    <source>
        <strain evidence="2 3">DSM 3770</strain>
    </source>
</reference>
<dbReference type="GO" id="GO:0003677">
    <property type="term" value="F:DNA binding"/>
    <property type="evidence" value="ECO:0007669"/>
    <property type="project" value="UniProtKB-KW"/>
</dbReference>
<dbReference type="InterPro" id="IPR000835">
    <property type="entry name" value="HTH_MarR-typ"/>
</dbReference>
<dbReference type="InterPro" id="IPR039422">
    <property type="entry name" value="MarR/SlyA-like"/>
</dbReference>
<dbReference type="PANTHER" id="PTHR33164:SF99">
    <property type="entry name" value="MARR FAMILY REGULATORY PROTEIN"/>
    <property type="match status" value="1"/>
</dbReference>
<dbReference type="SMART" id="SM00347">
    <property type="entry name" value="HTH_MARR"/>
    <property type="match status" value="1"/>
</dbReference>
<comment type="caution">
    <text evidence="2">The sequence shown here is derived from an EMBL/GenBank/DDBJ whole genome shotgun (WGS) entry which is preliminary data.</text>
</comment>
<evidence type="ECO:0000313" key="2">
    <source>
        <dbReference type="EMBL" id="MDQ0507329.1"/>
    </source>
</evidence>
<dbReference type="SUPFAM" id="SSF46785">
    <property type="entry name" value="Winged helix' DNA-binding domain"/>
    <property type="match status" value="1"/>
</dbReference>
<dbReference type="EMBL" id="JAUSVY010000016">
    <property type="protein sequence ID" value="MDQ0507329.1"/>
    <property type="molecule type" value="Genomic_DNA"/>
</dbReference>
<dbReference type="Gene3D" id="1.10.10.10">
    <property type="entry name" value="Winged helix-like DNA-binding domain superfamily/Winged helix DNA-binding domain"/>
    <property type="match status" value="1"/>
</dbReference>
<name>A0ABU0LJR2_XANAG</name>
<dbReference type="PROSITE" id="PS50995">
    <property type="entry name" value="HTH_MARR_2"/>
    <property type="match status" value="1"/>
</dbReference>
<dbReference type="PANTHER" id="PTHR33164">
    <property type="entry name" value="TRANSCRIPTIONAL REGULATOR, MARR FAMILY"/>
    <property type="match status" value="1"/>
</dbReference>
<organism evidence="2 3">
    <name type="scientific">Xanthobacter agilis</name>
    <dbReference type="NCBI Taxonomy" id="47492"/>
    <lineage>
        <taxon>Bacteria</taxon>
        <taxon>Pseudomonadati</taxon>
        <taxon>Pseudomonadota</taxon>
        <taxon>Alphaproteobacteria</taxon>
        <taxon>Hyphomicrobiales</taxon>
        <taxon>Xanthobacteraceae</taxon>
        <taxon>Xanthobacter</taxon>
    </lineage>
</organism>
<protein>
    <submittedName>
        <fullName evidence="2">DNA-binding MarR family transcriptional regulator</fullName>
    </submittedName>
</protein>
<evidence type="ECO:0000313" key="3">
    <source>
        <dbReference type="Proteomes" id="UP001241747"/>
    </source>
</evidence>
<dbReference type="InterPro" id="IPR036388">
    <property type="entry name" value="WH-like_DNA-bd_sf"/>
</dbReference>
<keyword evidence="2" id="KW-0238">DNA-binding</keyword>
<proteinExistence type="predicted"/>
<gene>
    <name evidence="2" type="ORF">QOZ94_004152</name>
</gene>
<accession>A0ABU0LJR2</accession>
<dbReference type="InterPro" id="IPR036390">
    <property type="entry name" value="WH_DNA-bd_sf"/>
</dbReference>
<feature type="domain" description="HTH marR-type" evidence="1">
    <location>
        <begin position="1"/>
        <end position="152"/>
    </location>
</feature>
<dbReference type="Proteomes" id="UP001241747">
    <property type="component" value="Unassembled WGS sequence"/>
</dbReference>
<dbReference type="Pfam" id="PF12802">
    <property type="entry name" value="MarR_2"/>
    <property type="match status" value="1"/>
</dbReference>
<dbReference type="RefSeq" id="WP_237347427.1">
    <property type="nucleotide sequence ID" value="NZ_JABWGX010000035.1"/>
</dbReference>
<keyword evidence="3" id="KW-1185">Reference proteome</keyword>
<evidence type="ECO:0000259" key="1">
    <source>
        <dbReference type="PROSITE" id="PS50995"/>
    </source>
</evidence>